<name>A0AAP0LAL5_9MAGN</name>
<dbReference type="Pfam" id="PF13912">
    <property type="entry name" value="zf-C2H2_6"/>
    <property type="match status" value="1"/>
</dbReference>
<dbReference type="InterPro" id="IPR013087">
    <property type="entry name" value="Znf_C2H2_type"/>
</dbReference>
<accession>A0AAP0LAL5</accession>
<dbReference type="PROSITE" id="PS00028">
    <property type="entry name" value="ZINC_FINGER_C2H2_1"/>
    <property type="match status" value="1"/>
</dbReference>
<gene>
    <name evidence="3" type="ORF">Scep_002221</name>
</gene>
<keyword evidence="1" id="KW-0479">Metal-binding</keyword>
<keyword evidence="1" id="KW-0862">Zinc</keyword>
<evidence type="ECO:0000259" key="2">
    <source>
        <dbReference type="PROSITE" id="PS50157"/>
    </source>
</evidence>
<dbReference type="Gene3D" id="3.30.160.60">
    <property type="entry name" value="Classic Zinc Finger"/>
    <property type="match status" value="1"/>
</dbReference>
<comment type="caution">
    <text evidence="3">The sequence shown here is derived from an EMBL/GenBank/DDBJ whole genome shotgun (WGS) entry which is preliminary data.</text>
</comment>
<keyword evidence="4" id="KW-1185">Reference proteome</keyword>
<organism evidence="3 4">
    <name type="scientific">Stephania cephalantha</name>
    <dbReference type="NCBI Taxonomy" id="152367"/>
    <lineage>
        <taxon>Eukaryota</taxon>
        <taxon>Viridiplantae</taxon>
        <taxon>Streptophyta</taxon>
        <taxon>Embryophyta</taxon>
        <taxon>Tracheophyta</taxon>
        <taxon>Spermatophyta</taxon>
        <taxon>Magnoliopsida</taxon>
        <taxon>Ranunculales</taxon>
        <taxon>Menispermaceae</taxon>
        <taxon>Menispermoideae</taxon>
        <taxon>Cissampelideae</taxon>
        <taxon>Stephania</taxon>
    </lineage>
</organism>
<protein>
    <recommendedName>
        <fullName evidence="2">C2H2-type domain-containing protein</fullName>
    </recommendedName>
</protein>
<feature type="domain" description="C2H2-type" evidence="2">
    <location>
        <begin position="149"/>
        <end position="176"/>
    </location>
</feature>
<dbReference type="GO" id="GO:0008270">
    <property type="term" value="F:zinc ion binding"/>
    <property type="evidence" value="ECO:0007669"/>
    <property type="project" value="UniProtKB-KW"/>
</dbReference>
<reference evidence="3 4" key="1">
    <citation type="submission" date="2024-01" db="EMBL/GenBank/DDBJ databases">
        <title>Genome assemblies of Stephania.</title>
        <authorList>
            <person name="Yang L."/>
        </authorList>
    </citation>
    <scope>NUCLEOTIDE SEQUENCE [LARGE SCALE GENOMIC DNA]</scope>
    <source>
        <strain evidence="3">JXDWG</strain>
        <tissue evidence="3">Leaf</tissue>
    </source>
</reference>
<dbReference type="AlphaFoldDB" id="A0AAP0LAL5"/>
<dbReference type="PROSITE" id="PS50157">
    <property type="entry name" value="ZINC_FINGER_C2H2_2"/>
    <property type="match status" value="1"/>
</dbReference>
<dbReference type="EMBL" id="JBBNAG010000001">
    <property type="protein sequence ID" value="KAK9167030.1"/>
    <property type="molecule type" value="Genomic_DNA"/>
</dbReference>
<keyword evidence="1" id="KW-0863">Zinc-finger</keyword>
<dbReference type="Proteomes" id="UP001419268">
    <property type="component" value="Unassembled WGS sequence"/>
</dbReference>
<dbReference type="InterPro" id="IPR036236">
    <property type="entry name" value="Znf_C2H2_sf"/>
</dbReference>
<evidence type="ECO:0000313" key="4">
    <source>
        <dbReference type="Proteomes" id="UP001419268"/>
    </source>
</evidence>
<sequence length="453" mass="51498">MSSGYNSSESTVPNGLGAVEADLVQPYQYKLLMILDQNDDITLYGGTDAFEGDWFGEGLSKEFTLPELSSPYCVSYSFDDIALFFNESNFHPPNQDINQIDLGPMNFNISSPFQLPSSVDVTSTQTLSLARKIKGTENPCDKRNEGNLYVCTICKKSFSKTQALGGHKSSHSKKMRKDTVFTYLLKKPYNYVSSQVPNSSYSSNGFASIDCDNLVSIGTIDKKRKYSRSLNSIHKKMALVHIYQVADQGRRRSIITTEPSTSGFHNFCRERSVTLKHRHMLPRWSKLVTLFPTSSYRMNPSRRYFKSREHLKSLQMVLLLTRLGILVVDRVQIHSQARARRRYLAIYSEDIGLIAGFFAQLTDFTLLDGNLNTEIKLIIGYGDVGKRVTNFDHLGNMRLCLKVIIVTFCAHRPFYDGGCRVVNELARQGEDLRIPLSQRCTSISIFIRFWYFV</sequence>
<evidence type="ECO:0000313" key="3">
    <source>
        <dbReference type="EMBL" id="KAK9167030.1"/>
    </source>
</evidence>
<dbReference type="SUPFAM" id="SSF57667">
    <property type="entry name" value="beta-beta-alpha zinc fingers"/>
    <property type="match status" value="1"/>
</dbReference>
<evidence type="ECO:0000256" key="1">
    <source>
        <dbReference type="PROSITE-ProRule" id="PRU00042"/>
    </source>
</evidence>
<proteinExistence type="predicted"/>